<dbReference type="Proteomes" id="UP000789759">
    <property type="component" value="Unassembled WGS sequence"/>
</dbReference>
<organism evidence="2 3">
    <name type="scientific">Cetraspora pellucida</name>
    <dbReference type="NCBI Taxonomy" id="1433469"/>
    <lineage>
        <taxon>Eukaryota</taxon>
        <taxon>Fungi</taxon>
        <taxon>Fungi incertae sedis</taxon>
        <taxon>Mucoromycota</taxon>
        <taxon>Glomeromycotina</taxon>
        <taxon>Glomeromycetes</taxon>
        <taxon>Diversisporales</taxon>
        <taxon>Gigasporaceae</taxon>
        <taxon>Cetraspora</taxon>
    </lineage>
</organism>
<feature type="compositionally biased region" description="Low complexity" evidence="1">
    <location>
        <begin position="10"/>
        <end position="25"/>
    </location>
</feature>
<feature type="non-terminal residue" evidence="2">
    <location>
        <position position="1"/>
    </location>
</feature>
<comment type="caution">
    <text evidence="2">The sequence shown here is derived from an EMBL/GenBank/DDBJ whole genome shotgun (WGS) entry which is preliminary data.</text>
</comment>
<evidence type="ECO:0000256" key="1">
    <source>
        <dbReference type="SAM" id="MobiDB-lite"/>
    </source>
</evidence>
<evidence type="ECO:0000313" key="3">
    <source>
        <dbReference type="Proteomes" id="UP000789759"/>
    </source>
</evidence>
<keyword evidence="3" id="KW-1185">Reference proteome</keyword>
<gene>
    <name evidence="2" type="ORF">CPELLU_LOCUS16518</name>
</gene>
<name>A0A9N9JK44_9GLOM</name>
<evidence type="ECO:0000313" key="2">
    <source>
        <dbReference type="EMBL" id="CAG8783240.1"/>
    </source>
</evidence>
<reference evidence="2" key="1">
    <citation type="submission" date="2021-06" db="EMBL/GenBank/DDBJ databases">
        <authorList>
            <person name="Kallberg Y."/>
            <person name="Tangrot J."/>
            <person name="Rosling A."/>
        </authorList>
    </citation>
    <scope>NUCLEOTIDE SEQUENCE</scope>
    <source>
        <strain evidence="2">FL966</strain>
    </source>
</reference>
<proteinExistence type="predicted"/>
<protein>
    <submittedName>
        <fullName evidence="2">23213_t:CDS:1</fullName>
    </submittedName>
</protein>
<dbReference type="AlphaFoldDB" id="A0A9N9JK44"/>
<sequence length="78" mass="8750">LSQSEEFVSNEHNNLTNSNNDNTLNSYNLINSDNNNIADECNNLVNEESHLILEKFKNTSKLPNLNAIKLVPLIIHSG</sequence>
<dbReference type="EMBL" id="CAJVQA010024653">
    <property type="protein sequence ID" value="CAG8783240.1"/>
    <property type="molecule type" value="Genomic_DNA"/>
</dbReference>
<accession>A0A9N9JK44</accession>
<feature type="region of interest" description="Disordered" evidence="1">
    <location>
        <begin position="1"/>
        <end position="25"/>
    </location>
</feature>